<proteinExistence type="inferred from homology"/>
<keyword evidence="2 12" id="KW-0444">Lipid biosynthesis</keyword>
<dbReference type="Proteomes" id="UP000785200">
    <property type="component" value="Unassembled WGS sequence"/>
</dbReference>
<keyword evidence="3 12" id="KW-0812">Transmembrane</keyword>
<comment type="function">
    <text evidence="12">Component of the microsomal membrane bound fatty acid elongation system, which produces the 26-carbon very long-chain fatty acids (VLCFA) from palmitate. Catalyzes the reduction of the 3-ketoacyl-CoA intermediate that is formed in each cycle of fatty acid elongation. VLCFAs serve as precursors for ceramide and sphingolipids.</text>
</comment>
<evidence type="ECO:0000256" key="4">
    <source>
        <dbReference type="ARBA" id="ARBA00022824"/>
    </source>
</evidence>
<accession>A0A9P6VKE5</accession>
<dbReference type="GO" id="GO:0045703">
    <property type="term" value="F:ketoreductase activity"/>
    <property type="evidence" value="ECO:0007669"/>
    <property type="project" value="UniProtKB-UniRule"/>
</dbReference>
<reference evidence="14" key="1">
    <citation type="submission" date="2019-07" db="EMBL/GenBank/DDBJ databases">
        <title>Hyphodiscus hymeniophilus genome sequencing and assembly.</title>
        <authorList>
            <person name="Kramer G."/>
            <person name="Nodwell J."/>
        </authorList>
    </citation>
    <scope>NUCLEOTIDE SEQUENCE</scope>
    <source>
        <strain evidence="14">ATCC 34498</strain>
    </source>
</reference>
<dbReference type="FunFam" id="3.40.50.720:FF:000317">
    <property type="entry name" value="Very-long-chain 3-oxoacyl-CoA reductase"/>
    <property type="match status" value="1"/>
</dbReference>
<evidence type="ECO:0000313" key="15">
    <source>
        <dbReference type="Proteomes" id="UP000785200"/>
    </source>
</evidence>
<dbReference type="InterPro" id="IPR002347">
    <property type="entry name" value="SDR_fam"/>
</dbReference>
<dbReference type="InterPro" id="IPR020904">
    <property type="entry name" value="Sc_DH/Rdtase_CS"/>
</dbReference>
<protein>
    <recommendedName>
        <fullName evidence="12">Very-long-chain 3-oxoacyl-CoA reductase</fullName>
        <ecNumber evidence="12">1.1.1.330</ecNumber>
    </recommendedName>
    <alternativeName>
        <fullName evidence="12">3-ketoacyl-CoA reductase</fullName>
        <shortName evidence="12">3-ketoreductase</shortName>
        <shortName evidence="12">KAR</shortName>
    </alternativeName>
    <alternativeName>
        <fullName evidence="12">Microsomal beta-keto-reductase</fullName>
    </alternativeName>
</protein>
<dbReference type="InterPro" id="IPR036291">
    <property type="entry name" value="NAD(P)-bd_dom_sf"/>
</dbReference>
<dbReference type="AlphaFoldDB" id="A0A9P6VKE5"/>
<evidence type="ECO:0000256" key="5">
    <source>
        <dbReference type="ARBA" id="ARBA00022832"/>
    </source>
</evidence>
<feature type="transmembrane region" description="Helical" evidence="13">
    <location>
        <begin position="12"/>
        <end position="37"/>
    </location>
</feature>
<keyword evidence="11 12" id="KW-0275">Fatty acid biosynthesis</keyword>
<dbReference type="GO" id="GO:0030497">
    <property type="term" value="P:fatty acid elongation"/>
    <property type="evidence" value="ECO:0007669"/>
    <property type="project" value="UniProtKB-UniRule"/>
</dbReference>
<evidence type="ECO:0000256" key="8">
    <source>
        <dbReference type="ARBA" id="ARBA00023002"/>
    </source>
</evidence>
<dbReference type="PROSITE" id="PS00061">
    <property type="entry name" value="ADH_SHORT"/>
    <property type="match status" value="1"/>
</dbReference>
<comment type="pathway">
    <text evidence="1">Lipid metabolism; fatty acid biosynthesis.</text>
</comment>
<evidence type="ECO:0000256" key="10">
    <source>
        <dbReference type="ARBA" id="ARBA00023136"/>
    </source>
</evidence>
<feature type="active site" description="Proton acceptor" evidence="12">
    <location>
        <position position="204"/>
    </location>
</feature>
<dbReference type="PANTHER" id="PTHR43086">
    <property type="entry name" value="VERY-LONG-CHAIN 3-OXOOACYL-COA REDUCTASE"/>
    <property type="match status" value="1"/>
</dbReference>
<dbReference type="InterPro" id="IPR027533">
    <property type="entry name" value="3_ketoreductase_fungal"/>
</dbReference>
<dbReference type="PIRSF" id="PIRSF000126">
    <property type="entry name" value="11-beta-HSD1"/>
    <property type="match status" value="1"/>
</dbReference>
<keyword evidence="4 12" id="KW-0256">Endoplasmic reticulum</keyword>
<comment type="subcellular location">
    <subcellularLocation>
        <location evidence="12">Endoplasmic reticulum membrane</location>
        <topology evidence="12">Single-pass membrane protein</topology>
    </subcellularLocation>
</comment>
<comment type="catalytic activity">
    <reaction evidence="12">
        <text>a very-long-chain (3R)-3-hydroxyacyl-CoA + NADP(+) = a very-long-chain 3-oxoacyl-CoA + NADPH + H(+)</text>
        <dbReference type="Rhea" id="RHEA:48680"/>
        <dbReference type="ChEBI" id="CHEBI:15378"/>
        <dbReference type="ChEBI" id="CHEBI:57783"/>
        <dbReference type="ChEBI" id="CHEBI:58349"/>
        <dbReference type="ChEBI" id="CHEBI:85440"/>
        <dbReference type="ChEBI" id="CHEBI:90725"/>
        <dbReference type="EC" id="1.1.1.330"/>
    </reaction>
</comment>
<keyword evidence="7 12" id="KW-1133">Transmembrane helix</keyword>
<evidence type="ECO:0000256" key="7">
    <source>
        <dbReference type="ARBA" id="ARBA00022989"/>
    </source>
</evidence>
<keyword evidence="5 12" id="KW-0276">Fatty acid metabolism</keyword>
<dbReference type="CDD" id="cd05356">
    <property type="entry name" value="17beta-HSD1_like_SDR_c"/>
    <property type="match status" value="1"/>
</dbReference>
<evidence type="ECO:0000256" key="11">
    <source>
        <dbReference type="ARBA" id="ARBA00023160"/>
    </source>
</evidence>
<dbReference type="Pfam" id="PF00106">
    <property type="entry name" value="adh_short"/>
    <property type="match status" value="1"/>
</dbReference>
<dbReference type="Gene3D" id="3.40.50.720">
    <property type="entry name" value="NAD(P)-binding Rossmann-like Domain"/>
    <property type="match status" value="1"/>
</dbReference>
<evidence type="ECO:0000256" key="2">
    <source>
        <dbReference type="ARBA" id="ARBA00022516"/>
    </source>
</evidence>
<dbReference type="SUPFAM" id="SSF51735">
    <property type="entry name" value="NAD(P)-binding Rossmann-fold domains"/>
    <property type="match status" value="1"/>
</dbReference>
<dbReference type="GO" id="GO:0005789">
    <property type="term" value="C:endoplasmic reticulum membrane"/>
    <property type="evidence" value="ECO:0007669"/>
    <property type="project" value="UniProtKB-SubCell"/>
</dbReference>
<organism evidence="14 15">
    <name type="scientific">Hyphodiscus hymeniophilus</name>
    <dbReference type="NCBI Taxonomy" id="353542"/>
    <lineage>
        <taxon>Eukaryota</taxon>
        <taxon>Fungi</taxon>
        <taxon>Dikarya</taxon>
        <taxon>Ascomycota</taxon>
        <taxon>Pezizomycotina</taxon>
        <taxon>Leotiomycetes</taxon>
        <taxon>Helotiales</taxon>
        <taxon>Hyphodiscaceae</taxon>
        <taxon>Hyphodiscus</taxon>
    </lineage>
</organism>
<dbReference type="OrthoDB" id="5545019at2759"/>
<keyword evidence="6 12" id="KW-0521">NADP</keyword>
<evidence type="ECO:0000256" key="3">
    <source>
        <dbReference type="ARBA" id="ARBA00022692"/>
    </source>
</evidence>
<gene>
    <name evidence="14" type="ORF">D0Z07_4282</name>
</gene>
<sequence length="328" mass="35589">MDKIPSLAIKAFAAIGFLFIGSKVIIYIQLLLSLFVLSGKSLRSYGPKGTWAVVTGASDGIGKEYAIQLAQKGFNLVLISRTASKLSTLASEIEHKYAGSSIQTKVLPMDFSQNKDEDYARLKALVDGLDVGILINNVGQSHAIPVPFTQTPKQEVRDIITINCVGTLRVTQIVAPSMVQRKRGLILTMGSFGGLVPTPLLATYSGSKAFLQQWSTALGGELKGTGVDVEFVLSYMVTTAMSKIRKTSMFVPNPRNFVKAVLAKIGRAGGAQQIAYTSTPFWGHALMQWWLENTVGISGKFVVGQNRSMNESVRKRALKKAERDAKKA</sequence>
<evidence type="ECO:0000256" key="12">
    <source>
        <dbReference type="HAMAP-Rule" id="MF_03107"/>
    </source>
</evidence>
<keyword evidence="8 12" id="KW-0560">Oxidoreductase</keyword>
<evidence type="ECO:0000313" key="14">
    <source>
        <dbReference type="EMBL" id="KAG0649234.1"/>
    </source>
</evidence>
<feature type="binding site" evidence="12">
    <location>
        <position position="191"/>
    </location>
    <ligand>
        <name>substrate</name>
    </ligand>
</feature>
<dbReference type="EC" id="1.1.1.330" evidence="12"/>
<dbReference type="PANTHER" id="PTHR43086:SF2">
    <property type="entry name" value="HYDROXYSTEROID DEHYDROGENASE-LIKE PROTEIN 1"/>
    <property type="match status" value="1"/>
</dbReference>
<evidence type="ECO:0000256" key="6">
    <source>
        <dbReference type="ARBA" id="ARBA00022857"/>
    </source>
</evidence>
<evidence type="ECO:0000256" key="9">
    <source>
        <dbReference type="ARBA" id="ARBA00023098"/>
    </source>
</evidence>
<keyword evidence="10 12" id="KW-0472">Membrane</keyword>
<keyword evidence="9 12" id="KW-0443">Lipid metabolism</keyword>
<keyword evidence="15" id="KW-1185">Reference proteome</keyword>
<dbReference type="EMBL" id="VNKQ01000008">
    <property type="protein sequence ID" value="KAG0649234.1"/>
    <property type="molecule type" value="Genomic_DNA"/>
</dbReference>
<comment type="similarity">
    <text evidence="12">Belongs to the short-chain dehydrogenases/reductases (SDR) family.</text>
</comment>
<dbReference type="HAMAP" id="MF_03107">
    <property type="entry name" value="3_ketoreductase"/>
    <property type="match status" value="1"/>
</dbReference>
<comment type="caution">
    <text evidence="14">The sequence shown here is derived from an EMBL/GenBank/DDBJ whole genome shotgun (WGS) entry which is preliminary data.</text>
</comment>
<dbReference type="PRINTS" id="PR00081">
    <property type="entry name" value="GDHRDH"/>
</dbReference>
<dbReference type="GO" id="GO:0030148">
    <property type="term" value="P:sphingolipid biosynthetic process"/>
    <property type="evidence" value="ECO:0007669"/>
    <property type="project" value="UniProtKB-ARBA"/>
</dbReference>
<name>A0A9P6VKE5_9HELO</name>
<dbReference type="GO" id="GO:0141040">
    <property type="term" value="F:very-long-chain 3-oxoacyl-CoA reductase activity"/>
    <property type="evidence" value="ECO:0007669"/>
    <property type="project" value="UniProtKB-EC"/>
</dbReference>
<evidence type="ECO:0000256" key="1">
    <source>
        <dbReference type="ARBA" id="ARBA00005194"/>
    </source>
</evidence>
<evidence type="ECO:0000256" key="13">
    <source>
        <dbReference type="SAM" id="Phobius"/>
    </source>
</evidence>